<reference evidence="1" key="2">
    <citation type="journal article" date="2015" name="Fish Shellfish Immunol.">
        <title>Early steps in the European eel (Anguilla anguilla)-Vibrio vulnificus interaction in the gills: Role of the RtxA13 toxin.</title>
        <authorList>
            <person name="Callol A."/>
            <person name="Pajuelo D."/>
            <person name="Ebbesson L."/>
            <person name="Teles M."/>
            <person name="MacKenzie S."/>
            <person name="Amaro C."/>
        </authorList>
    </citation>
    <scope>NUCLEOTIDE SEQUENCE</scope>
</reference>
<accession>A0A0E9VBC2</accession>
<proteinExistence type="predicted"/>
<protein>
    <submittedName>
        <fullName evidence="1">Uncharacterized protein</fullName>
    </submittedName>
</protein>
<name>A0A0E9VBC2_ANGAN</name>
<organism evidence="1">
    <name type="scientific">Anguilla anguilla</name>
    <name type="common">European freshwater eel</name>
    <name type="synonym">Muraena anguilla</name>
    <dbReference type="NCBI Taxonomy" id="7936"/>
    <lineage>
        <taxon>Eukaryota</taxon>
        <taxon>Metazoa</taxon>
        <taxon>Chordata</taxon>
        <taxon>Craniata</taxon>
        <taxon>Vertebrata</taxon>
        <taxon>Euteleostomi</taxon>
        <taxon>Actinopterygii</taxon>
        <taxon>Neopterygii</taxon>
        <taxon>Teleostei</taxon>
        <taxon>Anguilliformes</taxon>
        <taxon>Anguillidae</taxon>
        <taxon>Anguilla</taxon>
    </lineage>
</organism>
<dbReference type="EMBL" id="GBXM01033827">
    <property type="protein sequence ID" value="JAH74750.1"/>
    <property type="molecule type" value="Transcribed_RNA"/>
</dbReference>
<reference evidence="1" key="1">
    <citation type="submission" date="2014-11" db="EMBL/GenBank/DDBJ databases">
        <authorList>
            <person name="Amaro Gonzalez C."/>
        </authorList>
    </citation>
    <scope>NUCLEOTIDE SEQUENCE</scope>
</reference>
<evidence type="ECO:0000313" key="1">
    <source>
        <dbReference type="EMBL" id="JAH74750.1"/>
    </source>
</evidence>
<dbReference type="AlphaFoldDB" id="A0A0E9VBC2"/>
<sequence>MAWLSLSASSLSSLLLRSQSLFREAAPGFFPLSNVCLSGTMWRI</sequence>